<evidence type="ECO:0000256" key="6">
    <source>
        <dbReference type="ARBA" id="ARBA00023014"/>
    </source>
</evidence>
<comment type="PTM">
    <text evidence="11">Upon Fe-S cluster removal intramolecular disulfide bonds are formed.</text>
</comment>
<comment type="function">
    <text evidence="11">Acts as a transcriptional regulator. Probably redox-responsive. The apo- but not holo-form probably binds DNA.</text>
</comment>
<feature type="domain" description="4Fe-4S Wbl-type" evidence="12">
    <location>
        <begin position="16"/>
        <end position="73"/>
    </location>
</feature>
<keyword evidence="11" id="KW-0963">Cytoplasm</keyword>
<evidence type="ECO:0000256" key="4">
    <source>
        <dbReference type="ARBA" id="ARBA00022723"/>
    </source>
</evidence>
<evidence type="ECO:0000256" key="9">
    <source>
        <dbReference type="ARBA" id="ARBA00023157"/>
    </source>
</evidence>
<evidence type="ECO:0000313" key="13">
    <source>
        <dbReference type="EMBL" id="MCP2163052.1"/>
    </source>
</evidence>
<gene>
    <name evidence="11" type="primary">whiB</name>
    <name evidence="13" type="ORF">LX12_004265</name>
</gene>
<reference evidence="13 14" key="1">
    <citation type="submission" date="2022-06" db="EMBL/GenBank/DDBJ databases">
        <title>Genomic Encyclopedia of Archaeal and Bacterial Type Strains, Phase II (KMG-II): from individual species to whole genera.</title>
        <authorList>
            <person name="Goeker M."/>
        </authorList>
    </citation>
    <scope>NUCLEOTIDE SEQUENCE [LARGE SCALE GENOMIC DNA]</scope>
    <source>
        <strain evidence="13 14">DSM 45037</strain>
    </source>
</reference>
<dbReference type="InterPro" id="IPR034768">
    <property type="entry name" value="4FE4S_WBL"/>
</dbReference>
<keyword evidence="14" id="KW-1185">Reference proteome</keyword>
<sequence>MPTPIDEPADWEADAICREVDPELWFPEKGEHSKNAARLCNQCPVQGECLDAALERDERFGIWGGLNTRQRDRQFGRGAQRQTA</sequence>
<evidence type="ECO:0000256" key="5">
    <source>
        <dbReference type="ARBA" id="ARBA00023004"/>
    </source>
</evidence>
<dbReference type="RefSeq" id="WP_253656625.1">
    <property type="nucleotide sequence ID" value="NZ_BAAAOE010000002.1"/>
</dbReference>
<proteinExistence type="inferred from homology"/>
<feature type="binding site" evidence="11">
    <location>
        <position position="40"/>
    </location>
    <ligand>
        <name>[4Fe-4S] cluster</name>
        <dbReference type="ChEBI" id="CHEBI:49883"/>
    </ligand>
</feature>
<evidence type="ECO:0000256" key="2">
    <source>
        <dbReference type="ARBA" id="ARBA00006597"/>
    </source>
</evidence>
<keyword evidence="9 11" id="KW-1015">Disulfide bond</keyword>
<evidence type="ECO:0000256" key="8">
    <source>
        <dbReference type="ARBA" id="ARBA00023125"/>
    </source>
</evidence>
<keyword evidence="4 11" id="KW-0479">Metal-binding</keyword>
<dbReference type="HAMAP" id="MF_01479">
    <property type="entry name" value="WhiB"/>
    <property type="match status" value="1"/>
</dbReference>
<comment type="subcellular location">
    <subcellularLocation>
        <location evidence="1 11">Cytoplasm</location>
    </subcellularLocation>
</comment>
<evidence type="ECO:0000259" key="12">
    <source>
        <dbReference type="PROSITE" id="PS51674"/>
    </source>
</evidence>
<dbReference type="PANTHER" id="PTHR38839">
    <property type="entry name" value="TRANSCRIPTIONAL REGULATOR WHID-RELATED"/>
    <property type="match status" value="1"/>
</dbReference>
<comment type="cofactor">
    <cofactor evidence="11">
        <name>[4Fe-4S] cluster</name>
        <dbReference type="ChEBI" id="CHEBI:49883"/>
    </cofactor>
    <text evidence="11">Binds 1 [4Fe-4S] cluster per subunit. Following nitrosylation of the [4Fe-4S] cluster binds 1 [4Fe-8(NO)] cluster per subunit.</text>
</comment>
<comment type="caution">
    <text evidence="13">The sequence shown here is derived from an EMBL/GenBank/DDBJ whole genome shotgun (WGS) entry which is preliminary data.</text>
</comment>
<dbReference type="PROSITE" id="PS51674">
    <property type="entry name" value="4FE4S_WBL"/>
    <property type="match status" value="1"/>
</dbReference>
<evidence type="ECO:0000256" key="10">
    <source>
        <dbReference type="ARBA" id="ARBA00023163"/>
    </source>
</evidence>
<evidence type="ECO:0000256" key="7">
    <source>
        <dbReference type="ARBA" id="ARBA00023015"/>
    </source>
</evidence>
<evidence type="ECO:0000256" key="11">
    <source>
        <dbReference type="HAMAP-Rule" id="MF_01479"/>
    </source>
</evidence>
<keyword evidence="10 11" id="KW-0804">Transcription</keyword>
<evidence type="ECO:0000256" key="3">
    <source>
        <dbReference type="ARBA" id="ARBA00022485"/>
    </source>
</evidence>
<dbReference type="Pfam" id="PF02467">
    <property type="entry name" value="Whib"/>
    <property type="match status" value="1"/>
</dbReference>
<feature type="binding site" evidence="11">
    <location>
        <position position="49"/>
    </location>
    <ligand>
        <name>[4Fe-4S] cluster</name>
        <dbReference type="ChEBI" id="CHEBI:49883"/>
    </ligand>
</feature>
<feature type="binding site" evidence="11">
    <location>
        <position position="43"/>
    </location>
    <ligand>
        <name>[4Fe-4S] cluster</name>
        <dbReference type="ChEBI" id="CHEBI:49883"/>
    </ligand>
</feature>
<keyword evidence="3 11" id="KW-0004">4Fe-4S</keyword>
<evidence type="ECO:0000313" key="14">
    <source>
        <dbReference type="Proteomes" id="UP001205740"/>
    </source>
</evidence>
<dbReference type="Proteomes" id="UP001205740">
    <property type="component" value="Unassembled WGS sequence"/>
</dbReference>
<evidence type="ECO:0000256" key="1">
    <source>
        <dbReference type="ARBA" id="ARBA00004496"/>
    </source>
</evidence>
<organism evidence="13 14">
    <name type="scientific">Williamsia serinedens</name>
    <dbReference type="NCBI Taxonomy" id="391736"/>
    <lineage>
        <taxon>Bacteria</taxon>
        <taxon>Bacillati</taxon>
        <taxon>Actinomycetota</taxon>
        <taxon>Actinomycetes</taxon>
        <taxon>Mycobacteriales</taxon>
        <taxon>Nocardiaceae</taxon>
        <taxon>Williamsia</taxon>
    </lineage>
</organism>
<keyword evidence="8 11" id="KW-0238">DNA-binding</keyword>
<dbReference type="InterPro" id="IPR003482">
    <property type="entry name" value="Whib"/>
</dbReference>
<comment type="PTM">
    <text evidence="11">The Fe-S cluster can be nitrosylated by nitric oxide (NO).</text>
</comment>
<dbReference type="EMBL" id="JAMTCG010000011">
    <property type="protein sequence ID" value="MCP2163052.1"/>
    <property type="molecule type" value="Genomic_DNA"/>
</dbReference>
<accession>A0ABT1H735</accession>
<comment type="similarity">
    <text evidence="2 11">Belongs to the WhiB family.</text>
</comment>
<keyword evidence="7 11" id="KW-0805">Transcription regulation</keyword>
<name>A0ABT1H735_9NOCA</name>
<keyword evidence="5 11" id="KW-0408">Iron</keyword>
<dbReference type="PANTHER" id="PTHR38839:SF4">
    <property type="entry name" value="TRANSCRIPTIONAL REGULATOR WHIB"/>
    <property type="match status" value="1"/>
</dbReference>
<feature type="binding site" evidence="11">
    <location>
        <position position="17"/>
    </location>
    <ligand>
        <name>[4Fe-4S] cluster</name>
        <dbReference type="ChEBI" id="CHEBI:49883"/>
    </ligand>
</feature>
<keyword evidence="6 11" id="KW-0411">Iron-sulfur</keyword>
<protein>
    <recommendedName>
        <fullName evidence="11">Transcriptional regulator WhiB</fullName>
    </recommendedName>
</protein>